<dbReference type="eggNOG" id="COG0671">
    <property type="taxonomic scope" value="Bacteria"/>
</dbReference>
<dbReference type="CDD" id="cd03392">
    <property type="entry name" value="PAP2_like_2"/>
    <property type="match status" value="1"/>
</dbReference>
<evidence type="ECO:0000256" key="7">
    <source>
        <dbReference type="SAM" id="Phobius"/>
    </source>
</evidence>
<dbReference type="SMART" id="SM00014">
    <property type="entry name" value="acidPPc"/>
    <property type="match status" value="1"/>
</dbReference>
<dbReference type="Proteomes" id="UP000000379">
    <property type="component" value="Chromosome"/>
</dbReference>
<keyword evidence="5 7" id="KW-1133">Transmembrane helix</keyword>
<dbReference type="InterPro" id="IPR000326">
    <property type="entry name" value="PAP2/HPO"/>
</dbReference>
<dbReference type="RefSeq" id="WP_013177406.1">
    <property type="nucleotide sequence ID" value="NC_014221.1"/>
</dbReference>
<dbReference type="AlphaFoldDB" id="D7CUP3"/>
<feature type="transmembrane region" description="Helical" evidence="7">
    <location>
        <begin position="134"/>
        <end position="154"/>
    </location>
</feature>
<sequence>MDRTLWPRLSWRLLLYWAVLLGSVWAFAELTDEVYEQEGFFFDEPVLGWFYGLITPLRTRVALALSTVGGVEVMVGLTALITLLLWFRSRREAVFFAASMVGASAIMGLTKVLLARPRPELFPDVDLWQTGSSSFPSGHATGSAALALTLYLVVSRLAPRWRALAAVLGLAFALSVSASRLYLQVHYPSDVLAGLALGCAWVLGVNALYRYASRDRSRRSVRLTLPHEVVAAYRQDAAARGLSDDEVVGAVLAAHYALTRGEEAPHRAPSARVDVFKSP</sequence>
<dbReference type="KEGG" id="tra:Trad_0900"/>
<dbReference type="PANTHER" id="PTHR14969:SF62">
    <property type="entry name" value="DECAPRENYLPHOSPHORYL-5-PHOSPHORIBOSE PHOSPHATASE RV3807C-RELATED"/>
    <property type="match status" value="1"/>
</dbReference>
<evidence type="ECO:0000256" key="4">
    <source>
        <dbReference type="ARBA" id="ARBA00022801"/>
    </source>
</evidence>
<accession>D7CUP3</accession>
<feature type="domain" description="Phosphatidic acid phosphatase type 2/haloperoxidase" evidence="8">
    <location>
        <begin position="93"/>
        <end position="206"/>
    </location>
</feature>
<dbReference type="SUPFAM" id="SSF48317">
    <property type="entry name" value="Acid phosphatase/Vanadium-dependent haloperoxidase"/>
    <property type="match status" value="1"/>
</dbReference>
<gene>
    <name evidence="9" type="ordered locus">Trad_0900</name>
</gene>
<dbReference type="PANTHER" id="PTHR14969">
    <property type="entry name" value="SPHINGOSINE-1-PHOSPHATE PHOSPHOHYDROLASE"/>
    <property type="match status" value="1"/>
</dbReference>
<proteinExistence type="predicted"/>
<evidence type="ECO:0000313" key="10">
    <source>
        <dbReference type="Proteomes" id="UP000000379"/>
    </source>
</evidence>
<evidence type="ECO:0000256" key="6">
    <source>
        <dbReference type="ARBA" id="ARBA00023136"/>
    </source>
</evidence>
<feature type="transmembrane region" description="Helical" evidence="7">
    <location>
        <begin position="161"/>
        <end position="179"/>
    </location>
</feature>
<comment type="subcellular location">
    <subcellularLocation>
        <location evidence="1">Cell membrane</location>
        <topology evidence="1">Multi-pass membrane protein</topology>
    </subcellularLocation>
</comment>
<keyword evidence="3 7" id="KW-0812">Transmembrane</keyword>
<evidence type="ECO:0000256" key="3">
    <source>
        <dbReference type="ARBA" id="ARBA00022692"/>
    </source>
</evidence>
<dbReference type="OrthoDB" id="9789113at2"/>
<evidence type="ECO:0000256" key="2">
    <source>
        <dbReference type="ARBA" id="ARBA00022475"/>
    </source>
</evidence>
<organism evidence="9 10">
    <name type="scientific">Truepera radiovictrix (strain DSM 17093 / CIP 108686 / LMG 22925 / RQ-24)</name>
    <dbReference type="NCBI Taxonomy" id="649638"/>
    <lineage>
        <taxon>Bacteria</taxon>
        <taxon>Thermotogati</taxon>
        <taxon>Deinococcota</taxon>
        <taxon>Deinococci</taxon>
        <taxon>Trueperales</taxon>
        <taxon>Trueperaceae</taxon>
        <taxon>Truepera</taxon>
    </lineage>
</organism>
<evidence type="ECO:0000256" key="1">
    <source>
        <dbReference type="ARBA" id="ARBA00004651"/>
    </source>
</evidence>
<dbReference type="EMBL" id="CP002049">
    <property type="protein sequence ID" value="ADI14034.1"/>
    <property type="molecule type" value="Genomic_DNA"/>
</dbReference>
<feature type="transmembrane region" description="Helical" evidence="7">
    <location>
        <begin position="94"/>
        <end position="114"/>
    </location>
</feature>
<dbReference type="Gene3D" id="1.20.144.10">
    <property type="entry name" value="Phosphatidic acid phosphatase type 2/haloperoxidase"/>
    <property type="match status" value="1"/>
</dbReference>
<feature type="transmembrane region" description="Helical" evidence="7">
    <location>
        <begin position="191"/>
        <end position="212"/>
    </location>
</feature>
<dbReference type="Pfam" id="PF01569">
    <property type="entry name" value="PAP2"/>
    <property type="match status" value="1"/>
</dbReference>
<evidence type="ECO:0000256" key="5">
    <source>
        <dbReference type="ARBA" id="ARBA00022989"/>
    </source>
</evidence>
<keyword evidence="4" id="KW-0378">Hydrolase</keyword>
<dbReference type="GO" id="GO:0016787">
    <property type="term" value="F:hydrolase activity"/>
    <property type="evidence" value="ECO:0007669"/>
    <property type="project" value="UniProtKB-KW"/>
</dbReference>
<protein>
    <submittedName>
        <fullName evidence="9">Phosphoesterase PA-phosphatase related protein</fullName>
    </submittedName>
</protein>
<keyword evidence="2" id="KW-1003">Cell membrane</keyword>
<keyword evidence="6 7" id="KW-0472">Membrane</keyword>
<dbReference type="STRING" id="649638.Trad_0900"/>
<name>D7CUP3_TRURR</name>
<feature type="transmembrane region" description="Helical" evidence="7">
    <location>
        <begin position="61"/>
        <end position="87"/>
    </location>
</feature>
<dbReference type="InterPro" id="IPR036938">
    <property type="entry name" value="PAP2/HPO_sf"/>
</dbReference>
<evidence type="ECO:0000259" key="8">
    <source>
        <dbReference type="SMART" id="SM00014"/>
    </source>
</evidence>
<dbReference type="HOGENOM" id="CLU_072573_3_0_0"/>
<dbReference type="GO" id="GO:0005886">
    <property type="term" value="C:plasma membrane"/>
    <property type="evidence" value="ECO:0007669"/>
    <property type="project" value="UniProtKB-SubCell"/>
</dbReference>
<reference evidence="10" key="1">
    <citation type="submission" date="2010-05" db="EMBL/GenBank/DDBJ databases">
        <title>The complete genome of Truepera radiovictris DSM 17093.</title>
        <authorList>
            <consortium name="US DOE Joint Genome Institute (JGI-PGF)"/>
            <person name="Lucas S."/>
            <person name="Copeland A."/>
            <person name="Lapidus A."/>
            <person name="Glavina del Rio T."/>
            <person name="Dalin E."/>
            <person name="Tice H."/>
            <person name="Bruce D."/>
            <person name="Goodwin L."/>
            <person name="Pitluck S."/>
            <person name="Kyrpides N."/>
            <person name="Mavromatis K."/>
            <person name="Ovchinnikova G."/>
            <person name="Munk A.C."/>
            <person name="Detter J.C."/>
            <person name="Han C."/>
            <person name="Tapia R."/>
            <person name="Land M."/>
            <person name="Hauser L."/>
            <person name="Markowitz V."/>
            <person name="Cheng J.-F."/>
            <person name="Hugenholtz P."/>
            <person name="Woyke T."/>
            <person name="Wu D."/>
            <person name="Tindall B."/>
            <person name="Pomrenke H.G."/>
            <person name="Brambilla E."/>
            <person name="Klenk H.-P."/>
            <person name="Eisen J.A."/>
        </authorList>
    </citation>
    <scope>NUCLEOTIDE SEQUENCE [LARGE SCALE GENOMIC DNA]</scope>
    <source>
        <strain evidence="10">DSM 17093 / CIP 108686 / LMG 22925 / RQ-24</strain>
    </source>
</reference>
<keyword evidence="10" id="KW-1185">Reference proteome</keyword>
<reference evidence="9 10" key="2">
    <citation type="journal article" date="2011" name="Stand. Genomic Sci.">
        <title>Complete genome sequence of Truepera radiovictrix type strain (RQ-24).</title>
        <authorList>
            <person name="Ivanova N."/>
            <person name="Rohde C."/>
            <person name="Munk C."/>
            <person name="Nolan M."/>
            <person name="Lucas S."/>
            <person name="Del Rio T.G."/>
            <person name="Tice H."/>
            <person name="Deshpande S."/>
            <person name="Cheng J.F."/>
            <person name="Tapia R."/>
            <person name="Han C."/>
            <person name="Goodwin L."/>
            <person name="Pitluck S."/>
            <person name="Liolios K."/>
            <person name="Mavromatis K."/>
            <person name="Mikhailova N."/>
            <person name="Pati A."/>
            <person name="Chen A."/>
            <person name="Palaniappan K."/>
            <person name="Land M."/>
            <person name="Hauser L."/>
            <person name="Chang Y.J."/>
            <person name="Jeffries C.D."/>
            <person name="Brambilla E."/>
            <person name="Rohde M."/>
            <person name="Goker M."/>
            <person name="Tindall B.J."/>
            <person name="Woyke T."/>
            <person name="Bristow J."/>
            <person name="Eisen J.A."/>
            <person name="Markowitz V."/>
            <person name="Hugenholtz P."/>
            <person name="Kyrpides N.C."/>
            <person name="Klenk H.P."/>
            <person name="Lapidus A."/>
        </authorList>
    </citation>
    <scope>NUCLEOTIDE SEQUENCE [LARGE SCALE GENOMIC DNA]</scope>
    <source>
        <strain evidence="10">DSM 17093 / CIP 108686 / LMG 22925 / RQ-24</strain>
    </source>
</reference>
<evidence type="ECO:0000313" key="9">
    <source>
        <dbReference type="EMBL" id="ADI14034.1"/>
    </source>
</evidence>